<feature type="region of interest" description="Disordered" evidence="1">
    <location>
        <begin position="60"/>
        <end position="80"/>
    </location>
</feature>
<evidence type="ECO:0000313" key="3">
    <source>
        <dbReference type="Proteomes" id="UP001189122"/>
    </source>
</evidence>
<comment type="caution">
    <text evidence="2">The sequence shown here is derived from an EMBL/GenBank/DDBJ whole genome shotgun (WGS) entry which is preliminary data.</text>
</comment>
<evidence type="ECO:0000313" key="2">
    <source>
        <dbReference type="EMBL" id="CAA6674106.1"/>
    </source>
</evidence>
<reference evidence="3" key="1">
    <citation type="journal article" date="2020" name="Sci. Rep.">
        <title>Chromosome-scale genome assembly for the duckweed Spirodela intermedia, integrating cytogenetic maps, PacBio and Oxford Nanopore libraries.</title>
        <authorList>
            <person name="Hoang P.T.N."/>
            <person name="Fiebig A."/>
            <person name="Novak P."/>
            <person name="Macas J."/>
            <person name="Cao H.X."/>
            <person name="Stepanenko A."/>
            <person name="Chen G."/>
            <person name="Borisjuk N."/>
            <person name="Scholz U."/>
            <person name="Schubert I."/>
        </authorList>
    </citation>
    <scope>NUCLEOTIDE SEQUENCE [LARGE SCALE GENOMIC DNA]</scope>
</reference>
<dbReference type="Proteomes" id="UP001189122">
    <property type="component" value="Unassembled WGS sequence"/>
</dbReference>
<feature type="region of interest" description="Disordered" evidence="1">
    <location>
        <begin position="133"/>
        <end position="179"/>
    </location>
</feature>
<keyword evidence="3" id="KW-1185">Reference proteome</keyword>
<organism evidence="2 3">
    <name type="scientific">Spirodela intermedia</name>
    <name type="common">Intermediate duckweed</name>
    <dbReference type="NCBI Taxonomy" id="51605"/>
    <lineage>
        <taxon>Eukaryota</taxon>
        <taxon>Viridiplantae</taxon>
        <taxon>Streptophyta</taxon>
        <taxon>Embryophyta</taxon>
        <taxon>Tracheophyta</taxon>
        <taxon>Spermatophyta</taxon>
        <taxon>Magnoliopsida</taxon>
        <taxon>Liliopsida</taxon>
        <taxon>Araceae</taxon>
        <taxon>Lemnoideae</taxon>
        <taxon>Spirodela</taxon>
    </lineage>
</organism>
<evidence type="ECO:0000256" key="1">
    <source>
        <dbReference type="SAM" id="MobiDB-lite"/>
    </source>
</evidence>
<accession>A0ABN7E8C3</accession>
<name>A0ABN7E8C3_SPIIN</name>
<feature type="compositionally biased region" description="Basic and acidic residues" evidence="1">
    <location>
        <begin position="60"/>
        <end position="70"/>
    </location>
</feature>
<proteinExistence type="predicted"/>
<protein>
    <submittedName>
        <fullName evidence="2">Uncharacterized protein</fullName>
    </submittedName>
</protein>
<gene>
    <name evidence="2" type="ORF">SI7747_UN020464</name>
</gene>
<feature type="compositionally biased region" description="Basic and acidic residues" evidence="1">
    <location>
        <begin position="136"/>
        <end position="145"/>
    </location>
</feature>
<dbReference type="EMBL" id="CACRZD030000078">
    <property type="protein sequence ID" value="CAA6674106.1"/>
    <property type="molecule type" value="Genomic_DNA"/>
</dbReference>
<sequence length="201" mass="22690">MWYPILKYFDTPQTASCGDSGTDSWDDSRAKTTSGIVGGARSACHYRSHSASREFPSRRCVRRDGGESERVTPSPVNRPDWRSSTIWERSRLPREVGRDKGERSERRSISLVLKWDVRQIGSSNRLINDTILHQMPPDRRPKESLENSLPSDSRGHHLPFPFPKTNTSPQSHLIPGRGSDVLSVYNGQFDDVSSEMHALGD</sequence>